<dbReference type="Pfam" id="PF05076">
    <property type="entry name" value="SUFU"/>
    <property type="match status" value="1"/>
</dbReference>
<reference evidence="2" key="1">
    <citation type="submission" date="2020-11" db="EMBL/GenBank/DDBJ databases">
        <title>Sequencing the genomes of 1000 actinobacteria strains.</title>
        <authorList>
            <person name="Klenk H.-P."/>
        </authorList>
    </citation>
    <scope>NUCLEOTIDE SEQUENCE</scope>
    <source>
        <strain evidence="2">DSM 43175</strain>
    </source>
</reference>
<dbReference type="RefSeq" id="WP_197014719.1">
    <property type="nucleotide sequence ID" value="NZ_BAABES010000009.1"/>
</dbReference>
<name>A0A931GTY5_9ACTN</name>
<protein>
    <recommendedName>
        <fullName evidence="1">Suppressor of fused-like domain-containing protein</fullName>
    </recommendedName>
</protein>
<dbReference type="GO" id="GO:0005737">
    <property type="term" value="C:cytoplasm"/>
    <property type="evidence" value="ECO:0007669"/>
    <property type="project" value="TreeGrafter"/>
</dbReference>
<dbReference type="InterPro" id="IPR037181">
    <property type="entry name" value="SUFU_N"/>
</dbReference>
<feature type="domain" description="Suppressor of fused-like" evidence="1">
    <location>
        <begin position="51"/>
        <end position="199"/>
    </location>
</feature>
<evidence type="ECO:0000313" key="3">
    <source>
        <dbReference type="Proteomes" id="UP000614047"/>
    </source>
</evidence>
<organism evidence="2 3">
    <name type="scientific">Actinomadura viridis</name>
    <dbReference type="NCBI Taxonomy" id="58110"/>
    <lineage>
        <taxon>Bacteria</taxon>
        <taxon>Bacillati</taxon>
        <taxon>Actinomycetota</taxon>
        <taxon>Actinomycetes</taxon>
        <taxon>Streptosporangiales</taxon>
        <taxon>Thermomonosporaceae</taxon>
        <taxon>Actinomadura</taxon>
    </lineage>
</organism>
<sequence>MGMLVYQNWDAIDEALKGRYGDAERLEWTPSVPYRPAGPVPMGHFVSNLIAVYPRTEPVPHWHLIGYAMTAPYEERGYEFTLRVRRGPGDGAAAPNWAMQLMESLASYVSKSGNDFAAGHYIEWPDPFDPDRPGSPIRAGGFVLDPELGVLDTAIGQIAFLQFVGITTDELHASQAWNVRGLLGALEPHLPLLVTDLDRASLAGDPEVVRAVEEGSLRDGSGTGYLFLHRLGAETGDGVRVTMGAEHVPQFTRVLPGRVPHGNPLILRSGDRPPVVFLPGPEFSHRETGEALEIYIPGTAAAELAGAVTTAPGDYRVPSLPALTITIEP</sequence>
<proteinExistence type="predicted"/>
<dbReference type="InterPro" id="IPR020941">
    <property type="entry name" value="SUFU-like_domain"/>
</dbReference>
<dbReference type="PANTHER" id="PTHR10928:SF2">
    <property type="entry name" value="SUPPRESSOR OF FUSED HOMOLOG"/>
    <property type="match status" value="1"/>
</dbReference>
<dbReference type="SUPFAM" id="SSF103359">
    <property type="entry name" value="Suppressor of Fused, N-terminal domain"/>
    <property type="match status" value="1"/>
</dbReference>
<accession>A0A931GTY5</accession>
<keyword evidence="3" id="KW-1185">Reference proteome</keyword>
<gene>
    <name evidence="2" type="ORF">IW256_006667</name>
</gene>
<dbReference type="EMBL" id="JADOUA010000001">
    <property type="protein sequence ID" value="MBG6092554.1"/>
    <property type="molecule type" value="Genomic_DNA"/>
</dbReference>
<dbReference type="Proteomes" id="UP000614047">
    <property type="component" value="Unassembled WGS sequence"/>
</dbReference>
<evidence type="ECO:0000313" key="2">
    <source>
        <dbReference type="EMBL" id="MBG6092554.1"/>
    </source>
</evidence>
<comment type="caution">
    <text evidence="2">The sequence shown here is derived from an EMBL/GenBank/DDBJ whole genome shotgun (WGS) entry which is preliminary data.</text>
</comment>
<dbReference type="AlphaFoldDB" id="A0A931GTY5"/>
<dbReference type="PANTHER" id="PTHR10928">
    <property type="entry name" value="SUPPRESSOR OF FUSED"/>
    <property type="match status" value="1"/>
</dbReference>
<dbReference type="InterPro" id="IPR007768">
    <property type="entry name" value="Suppressor_of_fused"/>
</dbReference>
<evidence type="ECO:0000259" key="1">
    <source>
        <dbReference type="Pfam" id="PF05076"/>
    </source>
</evidence>